<evidence type="ECO:0000313" key="7">
    <source>
        <dbReference type="Proteomes" id="UP000319578"/>
    </source>
</evidence>
<dbReference type="OrthoDB" id="1726708at2"/>
<dbReference type="GO" id="GO:0016020">
    <property type="term" value="C:membrane"/>
    <property type="evidence" value="ECO:0007669"/>
    <property type="project" value="InterPro"/>
</dbReference>
<comment type="caution">
    <text evidence="5">The sequence shown here is derived from an EMBL/GenBank/DDBJ whole genome shotgun (WGS) entry which is preliminary data.</text>
</comment>
<reference evidence="5" key="2">
    <citation type="submission" date="2015-07" db="EMBL/GenBank/DDBJ databases">
        <title>MeaNS - Measles Nucleotide Surveillance Program.</title>
        <authorList>
            <person name="Tran T."/>
            <person name="Druce J."/>
        </authorList>
    </citation>
    <scope>NUCLEOTIDE SEQUENCE</scope>
    <source>
        <strain evidence="5">DSM 9887</strain>
    </source>
</reference>
<feature type="transmembrane region" description="Helical" evidence="3">
    <location>
        <begin position="445"/>
        <end position="470"/>
    </location>
</feature>
<evidence type="ECO:0000256" key="1">
    <source>
        <dbReference type="ARBA" id="ARBA00005278"/>
    </source>
</evidence>
<dbReference type="InterPro" id="IPR004995">
    <property type="entry name" value="Spore_Ger"/>
</dbReference>
<dbReference type="PANTHER" id="PTHR22550:SF5">
    <property type="entry name" value="LEUCINE ZIPPER PROTEIN 4"/>
    <property type="match status" value="1"/>
</dbReference>
<accession>A0A0K9YKL2</accession>
<evidence type="ECO:0000313" key="6">
    <source>
        <dbReference type="Proteomes" id="UP000036834"/>
    </source>
</evidence>
<comment type="similarity">
    <text evidence="1">Belongs to the GerABKA family.</text>
</comment>
<dbReference type="GO" id="GO:0009847">
    <property type="term" value="P:spore germination"/>
    <property type="evidence" value="ECO:0007669"/>
    <property type="project" value="InterPro"/>
</dbReference>
<dbReference type="EMBL" id="LGIQ01000017">
    <property type="protein sequence ID" value="KNB68735.1"/>
    <property type="molecule type" value="Genomic_DNA"/>
</dbReference>
<dbReference type="AlphaFoldDB" id="A0A0K9YKL2"/>
<keyword evidence="2 3" id="KW-0472">Membrane</keyword>
<name>A0A0K9YKL2_9BACL</name>
<dbReference type="Proteomes" id="UP000036834">
    <property type="component" value="Unassembled WGS sequence"/>
</dbReference>
<reference evidence="4 7" key="3">
    <citation type="submission" date="2019-06" db="EMBL/GenBank/DDBJ databases">
        <title>Whole genome shotgun sequence of Brevibacillus reuszeri NBRC 15719.</title>
        <authorList>
            <person name="Hosoyama A."/>
            <person name="Uohara A."/>
            <person name="Ohji S."/>
            <person name="Ichikawa N."/>
        </authorList>
    </citation>
    <scope>NUCLEOTIDE SEQUENCE [LARGE SCALE GENOMIC DNA]</scope>
    <source>
        <strain evidence="4 7">NBRC 15719</strain>
    </source>
</reference>
<dbReference type="PATRIC" id="fig|54915.3.peg.665"/>
<dbReference type="Proteomes" id="UP000319578">
    <property type="component" value="Unassembled WGS sequence"/>
</dbReference>
<dbReference type="Pfam" id="PF03323">
    <property type="entry name" value="GerA"/>
    <property type="match status" value="1"/>
</dbReference>
<keyword evidence="3" id="KW-0812">Transmembrane</keyword>
<feature type="transmembrane region" description="Helical" evidence="3">
    <location>
        <begin position="323"/>
        <end position="342"/>
    </location>
</feature>
<dbReference type="PIRSF" id="PIRSF005690">
    <property type="entry name" value="GerBA"/>
    <property type="match status" value="1"/>
</dbReference>
<gene>
    <name evidence="4" type="primary">gerLA</name>
    <name evidence="5" type="ORF">ADS79_32760</name>
    <name evidence="4" type="ORF">BRE01_29530</name>
</gene>
<evidence type="ECO:0000313" key="5">
    <source>
        <dbReference type="EMBL" id="KNB68735.1"/>
    </source>
</evidence>
<dbReference type="EMBL" id="BJON01000011">
    <property type="protein sequence ID" value="GED69251.1"/>
    <property type="molecule type" value="Genomic_DNA"/>
</dbReference>
<feature type="transmembrane region" description="Helical" evidence="3">
    <location>
        <begin position="418"/>
        <end position="438"/>
    </location>
</feature>
<reference evidence="6" key="1">
    <citation type="submission" date="2015-07" db="EMBL/GenBank/DDBJ databases">
        <title>Genome sequencing project for genomic taxonomy and phylogenomics of Bacillus-like bacteria.</title>
        <authorList>
            <person name="Liu B."/>
            <person name="Wang J."/>
            <person name="Zhu Y."/>
            <person name="Liu G."/>
            <person name="Chen Q."/>
            <person name="Chen Z."/>
            <person name="Lan J."/>
            <person name="Che J."/>
            <person name="Ge C."/>
            <person name="Shi H."/>
            <person name="Pan Z."/>
            <person name="Liu X."/>
        </authorList>
    </citation>
    <scope>NUCLEOTIDE SEQUENCE [LARGE SCALE GENOMIC DNA]</scope>
    <source>
        <strain evidence="6">DSM 9887</strain>
    </source>
</reference>
<protein>
    <submittedName>
        <fullName evidence="4">Spore germination protein</fullName>
    </submittedName>
    <submittedName>
        <fullName evidence="5">Spore gernimation protein GerA</fullName>
    </submittedName>
</protein>
<dbReference type="RefSeq" id="WP_049742668.1">
    <property type="nucleotide sequence ID" value="NZ_BJON01000011.1"/>
</dbReference>
<proteinExistence type="inferred from homology"/>
<dbReference type="STRING" id="54915.ADS79_32760"/>
<dbReference type="PANTHER" id="PTHR22550">
    <property type="entry name" value="SPORE GERMINATION PROTEIN"/>
    <property type="match status" value="1"/>
</dbReference>
<dbReference type="InterPro" id="IPR050768">
    <property type="entry name" value="UPF0353/GerABKA_families"/>
</dbReference>
<keyword evidence="7" id="KW-1185">Reference proteome</keyword>
<keyword evidence="3" id="KW-1133">Transmembrane helix</keyword>
<evidence type="ECO:0000256" key="2">
    <source>
        <dbReference type="ARBA" id="ARBA00023136"/>
    </source>
</evidence>
<sequence length="525" mass="57790">MLRRFWSARHKKKSSSPFMQKALQTQGPPVLLSSSLQENMETIKTELGNPHDLLIRTLLIGNSHHTCAIVAIDGLINSDMLHSQVLSHIQLTISIAGKIVPSEPETILNLLNEEVLSVSEIKKSSSFTDVIDCVLAGDIALFVDGTSQVIVIDSKGWKTRATEEPVSEGVVRGPRDGFTESIRDNTVRIRRRVKDKHLRFDGSFVGSRSKTELIIAYIDSIVDPEMLSEVKRRIATIDIDEVEESGFIEQWIEDDFLSPFPQIHNTERPDKVAAALFQGRVAILLDGTPMVLVLPITIGFLLHSPEDYYERWIAGTLARLLRYLASFLAVFSPAFYIALVTFHPGLIPSDLAFSIAATRDGVPFPAFVESLLMVTTMELLQEAGLRLPKPIGQTVGIVGGLVIGDAAVSAGIVSPVMVIVVALTAIASFAIPSYHLAIAFRMIRFLAMLAAAIFGIYGVVLSFIMIMIHLTNLTSIGYPYLAPFTPQMPQDWKDLILRAPVTFLRKRPGSLHPKDETRTGTGDPT</sequence>
<evidence type="ECO:0000256" key="3">
    <source>
        <dbReference type="SAM" id="Phobius"/>
    </source>
</evidence>
<feature type="transmembrane region" description="Helical" evidence="3">
    <location>
        <begin position="281"/>
        <end position="302"/>
    </location>
</feature>
<evidence type="ECO:0000313" key="4">
    <source>
        <dbReference type="EMBL" id="GED69251.1"/>
    </source>
</evidence>
<organism evidence="5 6">
    <name type="scientific">Brevibacillus reuszeri</name>
    <dbReference type="NCBI Taxonomy" id="54915"/>
    <lineage>
        <taxon>Bacteria</taxon>
        <taxon>Bacillati</taxon>
        <taxon>Bacillota</taxon>
        <taxon>Bacilli</taxon>
        <taxon>Bacillales</taxon>
        <taxon>Paenibacillaceae</taxon>
        <taxon>Brevibacillus</taxon>
    </lineage>
</organism>